<dbReference type="InterPro" id="IPR002104">
    <property type="entry name" value="Integrase_catalytic"/>
</dbReference>
<accession>A0A098B4N0</accession>
<dbReference type="PATRIC" id="fig|49338.4.peg.3691"/>
<dbReference type="EMBL" id="LK996017">
    <property type="protein sequence ID" value="CDX03320.1"/>
    <property type="molecule type" value="Genomic_DNA"/>
</dbReference>
<dbReference type="GO" id="GO:0015074">
    <property type="term" value="P:DNA integration"/>
    <property type="evidence" value="ECO:0007669"/>
    <property type="project" value="InterPro"/>
</dbReference>
<reference evidence="7" key="1">
    <citation type="submission" date="2014-07" db="EMBL/GenBank/DDBJ databases">
        <authorList>
            <person name="Hornung V.Bastian."/>
        </authorList>
    </citation>
    <scope>NUCLEOTIDE SEQUENCE</scope>
    <source>
        <strain evidence="7">PCE-S</strain>
    </source>
</reference>
<protein>
    <submittedName>
        <fullName evidence="7">Phage integrase, N-terminal SAM-like domain</fullName>
    </submittedName>
</protein>
<evidence type="ECO:0000256" key="4">
    <source>
        <dbReference type="PROSITE-ProRule" id="PRU01248"/>
    </source>
</evidence>
<dbReference type="GO" id="GO:0006310">
    <property type="term" value="P:DNA recombination"/>
    <property type="evidence" value="ECO:0007669"/>
    <property type="project" value="UniProtKB-KW"/>
</dbReference>
<dbReference type="InterPro" id="IPR044068">
    <property type="entry name" value="CB"/>
</dbReference>
<keyword evidence="2 4" id="KW-0238">DNA-binding</keyword>
<feature type="domain" description="Tyr recombinase" evidence="5">
    <location>
        <begin position="130"/>
        <end position="313"/>
    </location>
</feature>
<dbReference type="AlphaFoldDB" id="A0A098B4N0"/>
<dbReference type="PANTHER" id="PTHR30349:SF41">
    <property type="entry name" value="INTEGRASE_RECOMBINASE PROTEIN MJ0367-RELATED"/>
    <property type="match status" value="1"/>
</dbReference>
<gene>
    <name evidence="7" type="ORF">DPCES_3434</name>
</gene>
<evidence type="ECO:0000256" key="3">
    <source>
        <dbReference type="ARBA" id="ARBA00023172"/>
    </source>
</evidence>
<dbReference type="Pfam" id="PF00589">
    <property type="entry name" value="Phage_integrase"/>
    <property type="match status" value="1"/>
</dbReference>
<sequence>MARKSTVITPTKRKSYKIEILTDYSIQFEDYLIHCEERNLTKNTIDSYKFYLEYLKRHLEEANHSLLVDEITERDIKGFLNFMRKTKTNNQATINGAIAQLRPFFNYLVEEGIIQDHPMERIKKGKVDQKPIIPFSKEDIQNLLKQPDKSRHAGYRDYCIMLILASTGMRISECLNLLISDIDFKNNRILINESKNRTPRIVGLAKTIRLELQRFIRLCHPDSQPFNLLFQNQDGGKLADNTVQEKFREYGKQAKIDPRIRVSPHTFRHTYAINYLKNGGSTSSLREQLGHRTIETVEKYLYWSTDDKLEEFQKYNPLDNMDLFKGRE</sequence>
<dbReference type="PANTHER" id="PTHR30349">
    <property type="entry name" value="PHAGE INTEGRASE-RELATED"/>
    <property type="match status" value="1"/>
</dbReference>
<keyword evidence="3" id="KW-0233">DNA recombination</keyword>
<evidence type="ECO:0000256" key="1">
    <source>
        <dbReference type="ARBA" id="ARBA00008857"/>
    </source>
</evidence>
<organism evidence="7">
    <name type="scientific">Desulfitobacterium hafniense</name>
    <name type="common">Desulfitobacterium frappieri</name>
    <dbReference type="NCBI Taxonomy" id="49338"/>
    <lineage>
        <taxon>Bacteria</taxon>
        <taxon>Bacillati</taxon>
        <taxon>Bacillota</taxon>
        <taxon>Clostridia</taxon>
        <taxon>Eubacteriales</taxon>
        <taxon>Desulfitobacteriaceae</taxon>
        <taxon>Desulfitobacterium</taxon>
    </lineage>
</organism>
<dbReference type="InterPro" id="IPR050090">
    <property type="entry name" value="Tyrosine_recombinase_XerCD"/>
</dbReference>
<dbReference type="InterPro" id="IPR010998">
    <property type="entry name" value="Integrase_recombinase_N"/>
</dbReference>
<evidence type="ECO:0000313" key="7">
    <source>
        <dbReference type="EMBL" id="CDX03320.1"/>
    </source>
</evidence>
<evidence type="ECO:0000256" key="2">
    <source>
        <dbReference type="ARBA" id="ARBA00023125"/>
    </source>
</evidence>
<dbReference type="Gene3D" id="1.10.150.130">
    <property type="match status" value="1"/>
</dbReference>
<dbReference type="Gene3D" id="1.10.443.10">
    <property type="entry name" value="Intergrase catalytic core"/>
    <property type="match status" value="1"/>
</dbReference>
<proteinExistence type="inferred from homology"/>
<dbReference type="CDD" id="cd00397">
    <property type="entry name" value="DNA_BRE_C"/>
    <property type="match status" value="1"/>
</dbReference>
<evidence type="ECO:0000259" key="5">
    <source>
        <dbReference type="PROSITE" id="PS51898"/>
    </source>
</evidence>
<dbReference type="SUPFAM" id="SSF56349">
    <property type="entry name" value="DNA breaking-rejoining enzymes"/>
    <property type="match status" value="1"/>
</dbReference>
<dbReference type="PROSITE" id="PS51898">
    <property type="entry name" value="TYR_RECOMBINASE"/>
    <property type="match status" value="1"/>
</dbReference>
<evidence type="ECO:0000259" key="6">
    <source>
        <dbReference type="PROSITE" id="PS51900"/>
    </source>
</evidence>
<feature type="domain" description="Core-binding (CB)" evidence="6">
    <location>
        <begin position="19"/>
        <end position="109"/>
    </location>
</feature>
<dbReference type="InterPro" id="IPR025269">
    <property type="entry name" value="SAM-like_dom"/>
</dbReference>
<name>A0A098B4N0_DESHA</name>
<dbReference type="Pfam" id="PF13102">
    <property type="entry name" value="Phage_int_SAM_5"/>
    <property type="match status" value="1"/>
</dbReference>
<dbReference type="InterPro" id="IPR013762">
    <property type="entry name" value="Integrase-like_cat_sf"/>
</dbReference>
<dbReference type="GO" id="GO:0003677">
    <property type="term" value="F:DNA binding"/>
    <property type="evidence" value="ECO:0007669"/>
    <property type="project" value="UniProtKB-UniRule"/>
</dbReference>
<dbReference type="PROSITE" id="PS51900">
    <property type="entry name" value="CB"/>
    <property type="match status" value="1"/>
</dbReference>
<comment type="similarity">
    <text evidence="1">Belongs to the 'phage' integrase family.</text>
</comment>
<dbReference type="InterPro" id="IPR011010">
    <property type="entry name" value="DNA_brk_join_enz"/>
</dbReference>